<reference evidence="1 2" key="1">
    <citation type="submission" date="2019-10" db="EMBL/GenBank/DDBJ databases">
        <title>Nonomuraea sp. nov., isolated from Phyllanthus amarus.</title>
        <authorList>
            <person name="Klykleung N."/>
            <person name="Tanasupawat S."/>
        </authorList>
    </citation>
    <scope>NUCLEOTIDE SEQUENCE [LARGE SCALE GENOMIC DNA]</scope>
    <source>
        <strain evidence="1 2">PA1-10</strain>
    </source>
</reference>
<evidence type="ECO:0000313" key="2">
    <source>
        <dbReference type="Proteomes" id="UP000312512"/>
    </source>
</evidence>
<gene>
    <name evidence="1" type="ORF">FH608_023910</name>
</gene>
<protein>
    <submittedName>
        <fullName evidence="1">Uncharacterized protein</fullName>
    </submittedName>
</protein>
<accession>A0A5P9YQH8</accession>
<dbReference type="AlphaFoldDB" id="A0A5C4W8Y0"/>
<dbReference type="Proteomes" id="UP000312512">
    <property type="component" value="Unassembled WGS sequence"/>
</dbReference>
<sequence length="185" mass="20166">MTSHPSNPPTSPNPSTPEPLRAVAERAQQLHEEVARDLAHRFTQGQHVTARQVTIGLRAQTLHIWWSMVLRHDAAMTPGGGGDGIHGLERYASWIASYLTHHPADGAAAPTTQAVAERELAEEDLALVHIDYGLALIRRSAAREFLKVAASISPAVQRLRDQDRRGAARLRGSASPEAAWRGTSR</sequence>
<dbReference type="EMBL" id="VDLX02000009">
    <property type="protein sequence ID" value="KAB8192555.1"/>
    <property type="molecule type" value="Genomic_DNA"/>
</dbReference>
<organism evidence="1 2">
    <name type="scientific">Nonomuraea phyllanthi</name>
    <dbReference type="NCBI Taxonomy" id="2219224"/>
    <lineage>
        <taxon>Bacteria</taxon>
        <taxon>Bacillati</taxon>
        <taxon>Actinomycetota</taxon>
        <taxon>Actinomycetes</taxon>
        <taxon>Streptosporangiales</taxon>
        <taxon>Streptosporangiaceae</taxon>
        <taxon>Nonomuraea</taxon>
    </lineage>
</organism>
<keyword evidence="2" id="KW-1185">Reference proteome</keyword>
<accession>A0A5C4W8Y0</accession>
<dbReference type="RefSeq" id="WP_139632826.1">
    <property type="nucleotide sequence ID" value="NZ_CP045572.1"/>
</dbReference>
<dbReference type="OrthoDB" id="3540440at2"/>
<comment type="caution">
    <text evidence="1">The sequence shown here is derived from an EMBL/GenBank/DDBJ whole genome shotgun (WGS) entry which is preliminary data.</text>
</comment>
<name>A0A5C4W8Y0_9ACTN</name>
<proteinExistence type="predicted"/>
<evidence type="ECO:0000313" key="1">
    <source>
        <dbReference type="EMBL" id="KAB8192555.1"/>
    </source>
</evidence>